<evidence type="ECO:0000256" key="2">
    <source>
        <dbReference type="ARBA" id="ARBA00008034"/>
    </source>
</evidence>
<accession>A0A8I0HAN9</accession>
<evidence type="ECO:0000256" key="6">
    <source>
        <dbReference type="RuleBase" id="RU003943"/>
    </source>
</evidence>
<keyword evidence="3 6" id="KW-0812">Transmembrane</keyword>
<name>A0A8I0HAN9_XANCI</name>
<dbReference type="InterPro" id="IPR001626">
    <property type="entry name" value="ABC_TroCD"/>
</dbReference>
<sequence length="79" mass="8878">LFGNILTITPTDILLLAILSILLILFFTLFLNPIICIAFDREFACSQRIPVALFEYILMMFIALTIVSCLRMVGIVLAI</sequence>
<dbReference type="AlphaFoldDB" id="A0A8I0HAN9"/>
<evidence type="ECO:0000313" key="9">
    <source>
        <dbReference type="Proteomes" id="UP000653002"/>
    </source>
</evidence>
<evidence type="ECO:0000256" key="3">
    <source>
        <dbReference type="ARBA" id="ARBA00022692"/>
    </source>
</evidence>
<feature type="non-terminal residue" evidence="8">
    <location>
        <position position="79"/>
    </location>
</feature>
<comment type="similarity">
    <text evidence="2 6">Belongs to the ABC-3 integral membrane protein family.</text>
</comment>
<evidence type="ECO:0000256" key="4">
    <source>
        <dbReference type="ARBA" id="ARBA00022989"/>
    </source>
</evidence>
<dbReference type="SUPFAM" id="SSF81345">
    <property type="entry name" value="ABC transporter involved in vitamin B12 uptake, BtuC"/>
    <property type="match status" value="1"/>
</dbReference>
<dbReference type="Proteomes" id="UP000653002">
    <property type="component" value="Unassembled WGS sequence"/>
</dbReference>
<evidence type="ECO:0000256" key="1">
    <source>
        <dbReference type="ARBA" id="ARBA00004141"/>
    </source>
</evidence>
<evidence type="ECO:0000256" key="5">
    <source>
        <dbReference type="ARBA" id="ARBA00023136"/>
    </source>
</evidence>
<dbReference type="Gene3D" id="1.10.3470.10">
    <property type="entry name" value="ABC transporter involved in vitamin B12 uptake, BtuC"/>
    <property type="match status" value="1"/>
</dbReference>
<feature type="transmembrane region" description="Helical" evidence="7">
    <location>
        <begin position="13"/>
        <end position="39"/>
    </location>
</feature>
<dbReference type="GO" id="GO:0043190">
    <property type="term" value="C:ATP-binding cassette (ABC) transporter complex"/>
    <property type="evidence" value="ECO:0007669"/>
    <property type="project" value="InterPro"/>
</dbReference>
<evidence type="ECO:0000313" key="8">
    <source>
        <dbReference type="EMBL" id="MBD4336923.1"/>
    </source>
</evidence>
<reference evidence="8" key="1">
    <citation type="submission" date="2020-01" db="EMBL/GenBank/DDBJ databases">
        <authorList>
            <person name="Richard D."/>
        </authorList>
    </citation>
    <scope>NUCLEOTIDE SEQUENCE</scope>
    <source>
        <strain evidence="8">JP541</strain>
    </source>
</reference>
<proteinExistence type="inferred from homology"/>
<comment type="caution">
    <text evidence="8">The sequence shown here is derived from an EMBL/GenBank/DDBJ whole genome shotgun (WGS) entry which is preliminary data.</text>
</comment>
<protein>
    <submittedName>
        <fullName evidence="8">Metal ABC transporter permease</fullName>
    </submittedName>
</protein>
<gene>
    <name evidence="8" type="ORF">GUH15_12825</name>
</gene>
<feature type="non-terminal residue" evidence="8">
    <location>
        <position position="1"/>
    </location>
</feature>
<dbReference type="PANTHER" id="PTHR30477">
    <property type="entry name" value="ABC-TRANSPORTER METAL-BINDING PROTEIN"/>
    <property type="match status" value="1"/>
</dbReference>
<feature type="transmembrane region" description="Helical" evidence="7">
    <location>
        <begin position="51"/>
        <end position="78"/>
    </location>
</feature>
<dbReference type="Pfam" id="PF00950">
    <property type="entry name" value="ABC-3"/>
    <property type="match status" value="1"/>
</dbReference>
<dbReference type="EMBL" id="JAABFR010000973">
    <property type="protein sequence ID" value="MBD4336923.1"/>
    <property type="molecule type" value="Genomic_DNA"/>
</dbReference>
<comment type="subcellular location">
    <subcellularLocation>
        <location evidence="6">Cell membrane</location>
        <topology evidence="6">Multi-pass membrane protein</topology>
    </subcellularLocation>
    <subcellularLocation>
        <location evidence="1">Membrane</location>
        <topology evidence="1">Multi-pass membrane protein</topology>
    </subcellularLocation>
</comment>
<dbReference type="PANTHER" id="PTHR30477:SF18">
    <property type="entry name" value="METAL TRANSPORT SYSTEM MEMBRANE PROTEIN CT_417-RELATED"/>
    <property type="match status" value="1"/>
</dbReference>
<keyword evidence="5 7" id="KW-0472">Membrane</keyword>
<evidence type="ECO:0000256" key="7">
    <source>
        <dbReference type="SAM" id="Phobius"/>
    </source>
</evidence>
<dbReference type="InterPro" id="IPR037294">
    <property type="entry name" value="ABC_BtuC-like"/>
</dbReference>
<organism evidence="8 9">
    <name type="scientific">Xanthomonas citri pv. citri</name>
    <dbReference type="NCBI Taxonomy" id="611301"/>
    <lineage>
        <taxon>Bacteria</taxon>
        <taxon>Pseudomonadati</taxon>
        <taxon>Pseudomonadota</taxon>
        <taxon>Gammaproteobacteria</taxon>
        <taxon>Lysobacterales</taxon>
        <taxon>Lysobacteraceae</taxon>
        <taxon>Xanthomonas</taxon>
    </lineage>
</organism>
<dbReference type="GO" id="GO:0055085">
    <property type="term" value="P:transmembrane transport"/>
    <property type="evidence" value="ECO:0007669"/>
    <property type="project" value="InterPro"/>
</dbReference>
<keyword evidence="6" id="KW-0813">Transport</keyword>
<keyword evidence="4 7" id="KW-1133">Transmembrane helix</keyword>
<dbReference type="GO" id="GO:0010043">
    <property type="term" value="P:response to zinc ion"/>
    <property type="evidence" value="ECO:0007669"/>
    <property type="project" value="TreeGrafter"/>
</dbReference>